<keyword evidence="5" id="KW-0067">ATP-binding</keyword>
<comment type="caution">
    <text evidence="8">The sequence shown here is derived from an EMBL/GenBank/DDBJ whole genome shotgun (WGS) entry which is preliminary data.</text>
</comment>
<gene>
    <name evidence="8" type="ORF">EDD61_10197</name>
</gene>
<evidence type="ECO:0000256" key="5">
    <source>
        <dbReference type="ARBA" id="ARBA00022840"/>
    </source>
</evidence>
<keyword evidence="4" id="KW-0547">Nucleotide-binding</keyword>
<dbReference type="InterPro" id="IPR003714">
    <property type="entry name" value="PhoH"/>
</dbReference>
<comment type="subcellular location">
    <subcellularLocation>
        <location evidence="1">Cytoplasm</location>
    </subcellularLocation>
</comment>
<evidence type="ECO:0000256" key="4">
    <source>
        <dbReference type="ARBA" id="ARBA00022741"/>
    </source>
</evidence>
<reference evidence="8 9" key="1">
    <citation type="submission" date="2019-03" db="EMBL/GenBank/DDBJ databases">
        <title>Genomic Encyclopedia of Type Strains, Phase IV (KMG-IV): sequencing the most valuable type-strain genomes for metagenomic binning, comparative biology and taxonomic classification.</title>
        <authorList>
            <person name="Goeker M."/>
        </authorList>
    </citation>
    <scope>NUCLEOTIDE SEQUENCE [LARGE SCALE GENOMIC DNA]</scope>
    <source>
        <strain evidence="8 9">DSM 29481</strain>
    </source>
</reference>
<dbReference type="PANTHER" id="PTHR30473">
    <property type="entry name" value="PROTEIN PHOH"/>
    <property type="match status" value="1"/>
</dbReference>
<dbReference type="FunFam" id="3.40.50.300:FF:000013">
    <property type="entry name" value="PhoH family ATPase"/>
    <property type="match status" value="1"/>
</dbReference>
<evidence type="ECO:0000256" key="1">
    <source>
        <dbReference type="ARBA" id="ARBA00004496"/>
    </source>
</evidence>
<dbReference type="Gene3D" id="3.40.50.300">
    <property type="entry name" value="P-loop containing nucleotide triphosphate hydrolases"/>
    <property type="match status" value="1"/>
</dbReference>
<dbReference type="Proteomes" id="UP000295773">
    <property type="component" value="Unassembled WGS sequence"/>
</dbReference>
<protein>
    <recommendedName>
        <fullName evidence="6">PhoH-like protein</fullName>
    </recommendedName>
</protein>
<evidence type="ECO:0000313" key="8">
    <source>
        <dbReference type="EMBL" id="TCU63446.1"/>
    </source>
</evidence>
<dbReference type="GO" id="GO:0005524">
    <property type="term" value="F:ATP binding"/>
    <property type="evidence" value="ECO:0007669"/>
    <property type="project" value="UniProtKB-KW"/>
</dbReference>
<evidence type="ECO:0000259" key="7">
    <source>
        <dbReference type="Pfam" id="PF02562"/>
    </source>
</evidence>
<dbReference type="AlphaFoldDB" id="A0A4R3TMH3"/>
<dbReference type="RefSeq" id="WP_132223204.1">
    <property type="nucleotide sequence ID" value="NZ_JANKBG010000001.1"/>
</dbReference>
<comment type="similarity">
    <text evidence="2">Belongs to the PhoH family.</text>
</comment>
<feature type="domain" description="PhoH-like protein" evidence="7">
    <location>
        <begin position="113"/>
        <end position="316"/>
    </location>
</feature>
<dbReference type="PANTHER" id="PTHR30473:SF1">
    <property type="entry name" value="PHOH-LIKE PROTEIN"/>
    <property type="match status" value="1"/>
</dbReference>
<dbReference type="Pfam" id="PF02562">
    <property type="entry name" value="PhoH"/>
    <property type="match status" value="1"/>
</dbReference>
<dbReference type="EMBL" id="SMBP01000001">
    <property type="protein sequence ID" value="TCU63446.1"/>
    <property type="molecule type" value="Genomic_DNA"/>
</dbReference>
<keyword evidence="9" id="KW-1185">Reference proteome</keyword>
<evidence type="ECO:0000256" key="3">
    <source>
        <dbReference type="ARBA" id="ARBA00022490"/>
    </source>
</evidence>
<organism evidence="8 9">
    <name type="scientific">Longicatena caecimuris</name>
    <dbReference type="NCBI Taxonomy" id="1796635"/>
    <lineage>
        <taxon>Bacteria</taxon>
        <taxon>Bacillati</taxon>
        <taxon>Bacillota</taxon>
        <taxon>Erysipelotrichia</taxon>
        <taxon>Erysipelotrichales</taxon>
        <taxon>Erysipelotrichaceae</taxon>
        <taxon>Longicatena</taxon>
    </lineage>
</organism>
<proteinExistence type="inferred from homology"/>
<dbReference type="InterPro" id="IPR051451">
    <property type="entry name" value="PhoH2-like"/>
</dbReference>
<keyword evidence="3" id="KW-0963">Cytoplasm</keyword>
<dbReference type="GO" id="GO:0005829">
    <property type="term" value="C:cytosol"/>
    <property type="evidence" value="ECO:0007669"/>
    <property type="project" value="TreeGrafter"/>
</dbReference>
<dbReference type="SUPFAM" id="SSF52540">
    <property type="entry name" value="P-loop containing nucleoside triphosphate hydrolases"/>
    <property type="match status" value="1"/>
</dbReference>
<accession>A0A4R3TMH3</accession>
<dbReference type="InterPro" id="IPR027417">
    <property type="entry name" value="P-loop_NTPase"/>
</dbReference>
<evidence type="ECO:0000313" key="9">
    <source>
        <dbReference type="Proteomes" id="UP000295773"/>
    </source>
</evidence>
<sequence length="328" mass="37438">MSQNYAIALEEYPMEWIVKLCGAQDQNLEILRKAFACEMIMRNNQLSVLCNDKTTFATIEEIIKAIFQMMEQHLDVQPRDIEYVCRLAKLHRLHELSLTYQKPIGKTVNGKLIYPKTIGQRYLFQCMCKSEIVFASGVAGTGKTYLAVVYAASLLKKGEIRKIILTRPAVEAGENLGFLPGDLKEKVDPYLRPLYDALYDTLGQEQVEKLLEKEVIEIAPLAYMRGRTLDNAFIILDEAQNTTRAQMKMFLTRMGFHSRIVITGDVTQIDLIKKKDSGLLNAKQLLEGIEGISFVELTSLDVVRNPLVQKIIERYEQEEERYGKSLTD</sequence>
<evidence type="ECO:0000256" key="2">
    <source>
        <dbReference type="ARBA" id="ARBA00010393"/>
    </source>
</evidence>
<evidence type="ECO:0000256" key="6">
    <source>
        <dbReference type="ARBA" id="ARBA00039970"/>
    </source>
</evidence>
<name>A0A4R3TMH3_9FIRM</name>